<keyword evidence="6" id="KW-1185">Reference proteome</keyword>
<feature type="region of interest" description="Disordered" evidence="5">
    <location>
        <begin position="560"/>
        <end position="596"/>
    </location>
</feature>
<dbReference type="PANTHER" id="PTHR12103">
    <property type="entry name" value="5'-NUCLEOTIDASE DOMAIN-CONTAINING"/>
    <property type="match status" value="1"/>
</dbReference>
<keyword evidence="3" id="KW-0378">Hydrolase</keyword>
<evidence type="ECO:0000256" key="3">
    <source>
        <dbReference type="ARBA" id="ARBA00022801"/>
    </source>
</evidence>
<accession>A0A1I8FSH9</accession>
<proteinExistence type="inferred from homology"/>
<dbReference type="SUPFAM" id="SSF56784">
    <property type="entry name" value="HAD-like"/>
    <property type="match status" value="1"/>
</dbReference>
<dbReference type="PANTHER" id="PTHR12103:SF15">
    <property type="entry name" value="CYTOSOLIC PURINE 5'-NUCLEOTIDASE"/>
    <property type="match status" value="1"/>
</dbReference>
<dbReference type="InterPro" id="IPR008380">
    <property type="entry name" value="HAD-SF_hydro_IG_5-nucl"/>
</dbReference>
<name>A0A1I8FSH9_9PLAT</name>
<dbReference type="AlphaFoldDB" id="A0A1I8FSH9"/>
<evidence type="ECO:0000313" key="7">
    <source>
        <dbReference type="WBParaSite" id="maker-unitig_44779-snap-gene-0.2-mRNA-1"/>
    </source>
</evidence>
<dbReference type="Proteomes" id="UP000095280">
    <property type="component" value="Unplaced"/>
</dbReference>
<dbReference type="GO" id="GO:0046872">
    <property type="term" value="F:metal ion binding"/>
    <property type="evidence" value="ECO:0007669"/>
    <property type="project" value="UniProtKB-KW"/>
</dbReference>
<protein>
    <submittedName>
        <fullName evidence="7">Reverse transcriptase domain-containing protein</fullName>
    </submittedName>
</protein>
<dbReference type="Pfam" id="PF05761">
    <property type="entry name" value="5_nucleotid"/>
    <property type="match status" value="2"/>
</dbReference>
<sequence length="1140" mass="126443">QITQLRICSLPFNAQQRLVDIGYPSEILKFQYDHTFPIRGLWFDKDRGCLLKVDSFGNLLSCLFGLTVVPSAELHSWYENKFVQLSDRFYVYDTLFNLPEIYCMASIIEFFKALRELNISYRSLFNDVRGAADAIHNDDSLKRLTVEQIDEFVHTDSDLLDLLEQLKATVSACKPKFFAEGSLLRVVDRSSGKLKLGTHMGPLQSGVVYSGWLLRRVLPPNRLPRQRRAVRRRSHLRATSSSPKKVGWRTLLIVPELARTSYSCGSRKDQQLFERLQRLEAEMGRIWQAIRTRDRRLARSKRIRADIRDVVRQMDTAYGFLGSLFPLERYADIYAQRVTTLRHYPSNYLFRSPQRLMPHESTVTRATWLETRLRGRTALRWRPSLPPPRLAMRANSIVERDASADGHSLPLLLGQPVHNLLHRVAHCRLQAVQTAGCQSLGSVEPAGIGQGLLAGRLYSDVFLSGAVGQHWQQRLGEAVQQLIVWQGFDGERRRPGWSAIGGQPASLACHSCQAAESLAPLGGAVSKNWPSAVSVTAEQAAASRPTQARGAGARRFFVGSGAAHTDSQAARDKERPARRHHWRRADSRASGLGQSRQQLGGHLVRLGVHAGQLANGQSCPGSQSLSRVCQSFEQSQLQLGQEGLHAGPHRPSRAARSRSIRLLESEGRAASFCSNLAAEQALPVDVSKRWMPRGCSEQKPPAHTRVTVARCCGSLSTPARQSWASGDDPSGSWMQLAAQTGSQDGLVQDLCYSVASMREFVAHLSVNARKSAITLHAASSRTPVHDSPALVHLILRVGIQSAKQGWQNLLRCGRSAGSRQLTEARIVPEFAPCVNGLLCEPGHQIRQSDFALLAATACFKARLARRRDRQHCRLPRSDCKFDNDIFAPVRAGPVQCTAWSKVRDAATRTLFFGKRIGRARAEPVRGVCGTTTFQTWQEGLAELAELSLNGSHAMKTNISNSRPERARCNCSRLLLARVDEARALGSFDLPAHTANHLGEALRRAALLIFDWTVLDTRFCISQGEQRPRANVGHRVQQGTSSAPGMMEIPILRSRSARISRRTCCHNRELAVFLDCPWCRVSSNAPAKHGMISATRAVSIFAVTQILTLSNCCSGGQLVCDRSGSRDRVQQCGTMSRICGK</sequence>
<keyword evidence="4" id="KW-0460">Magnesium</keyword>
<keyword evidence="2" id="KW-0479">Metal-binding</keyword>
<comment type="similarity">
    <text evidence="1">Belongs to the 5'(3')-deoxyribonucleotidase family.</text>
</comment>
<dbReference type="WBParaSite" id="maker-unitig_44779-snap-gene-0.2-mRNA-1">
    <property type="protein sequence ID" value="maker-unitig_44779-snap-gene-0.2-mRNA-1"/>
    <property type="gene ID" value="maker-unitig_44779-snap-gene-0.2"/>
</dbReference>
<organism evidence="6 7">
    <name type="scientific">Macrostomum lignano</name>
    <dbReference type="NCBI Taxonomy" id="282301"/>
    <lineage>
        <taxon>Eukaryota</taxon>
        <taxon>Metazoa</taxon>
        <taxon>Spiralia</taxon>
        <taxon>Lophotrochozoa</taxon>
        <taxon>Platyhelminthes</taxon>
        <taxon>Rhabditophora</taxon>
        <taxon>Macrostomorpha</taxon>
        <taxon>Macrostomida</taxon>
        <taxon>Macrostomidae</taxon>
        <taxon>Macrostomum</taxon>
    </lineage>
</organism>
<evidence type="ECO:0000256" key="1">
    <source>
        <dbReference type="ARBA" id="ARBA00009589"/>
    </source>
</evidence>
<dbReference type="GO" id="GO:0008253">
    <property type="term" value="F:5'-nucleotidase activity"/>
    <property type="evidence" value="ECO:0007669"/>
    <property type="project" value="TreeGrafter"/>
</dbReference>
<evidence type="ECO:0000313" key="6">
    <source>
        <dbReference type="Proteomes" id="UP000095280"/>
    </source>
</evidence>
<reference evidence="7" key="1">
    <citation type="submission" date="2016-11" db="UniProtKB">
        <authorList>
            <consortium name="WormBaseParasite"/>
        </authorList>
    </citation>
    <scope>IDENTIFICATION</scope>
</reference>
<evidence type="ECO:0000256" key="2">
    <source>
        <dbReference type="ARBA" id="ARBA00022723"/>
    </source>
</evidence>
<evidence type="ECO:0000256" key="5">
    <source>
        <dbReference type="SAM" id="MobiDB-lite"/>
    </source>
</evidence>
<dbReference type="InterPro" id="IPR023214">
    <property type="entry name" value="HAD_sf"/>
</dbReference>
<evidence type="ECO:0000256" key="4">
    <source>
        <dbReference type="ARBA" id="ARBA00022842"/>
    </source>
</evidence>
<dbReference type="InterPro" id="IPR036412">
    <property type="entry name" value="HAD-like_sf"/>
</dbReference>
<dbReference type="Gene3D" id="3.40.50.1000">
    <property type="entry name" value="HAD superfamily/HAD-like"/>
    <property type="match status" value="1"/>
</dbReference>